<dbReference type="AlphaFoldDB" id="A0A0R0AGT9"/>
<dbReference type="PANTHER" id="PTHR33986:SF15">
    <property type="entry name" value="MITOCHONDRIAL FISSION PROTEIN ELM1"/>
    <property type="match status" value="1"/>
</dbReference>
<organism evidence="1 2">
    <name type="scientific">Stenotrophomonas panacihumi</name>
    <dbReference type="NCBI Taxonomy" id="676599"/>
    <lineage>
        <taxon>Bacteria</taxon>
        <taxon>Pseudomonadati</taxon>
        <taxon>Pseudomonadota</taxon>
        <taxon>Gammaproteobacteria</taxon>
        <taxon>Lysobacterales</taxon>
        <taxon>Lysobacteraceae</taxon>
        <taxon>Stenotrophomonas</taxon>
    </lineage>
</organism>
<dbReference type="STRING" id="676599.ARC20_08595"/>
<reference evidence="1 2" key="1">
    <citation type="submission" date="2015-10" db="EMBL/GenBank/DDBJ databases">
        <title>Genome sequencing and analysis of members of genus Stenotrophomonas.</title>
        <authorList>
            <person name="Patil P.P."/>
            <person name="Midha S."/>
            <person name="Patil P.B."/>
        </authorList>
    </citation>
    <scope>NUCLEOTIDE SEQUENCE [LARGE SCALE GENOMIC DNA]</scope>
    <source>
        <strain evidence="1 2">JCM 16536</strain>
    </source>
</reference>
<dbReference type="EMBL" id="LLXU01000069">
    <property type="protein sequence ID" value="KRG44189.1"/>
    <property type="molecule type" value="Genomic_DNA"/>
</dbReference>
<accession>A0A0R0AGT9</accession>
<gene>
    <name evidence="1" type="ORF">ARC20_08595</name>
</gene>
<dbReference type="Pfam" id="PF06258">
    <property type="entry name" value="Mito_fiss_Elm1"/>
    <property type="match status" value="1"/>
</dbReference>
<protein>
    <submittedName>
        <fullName evidence="1">Nucleoside-diphosphate sugar epimerase</fullName>
    </submittedName>
</protein>
<sequence length="320" mass="33856">MSHAQRSAPLWAIHDGHVGNARQVLALARALGDDTPVEPLLHPTAPWRWLAPRRLPGDARAFGSAFHRALAAPPRLALGCGRQAALATRLARARGAVAVQILDPRIDPRHWDQVIVPEHDGLRGENVITLLGSLHPVDDAWLAAGRDAFPTLGTLPGPRIALLIGGPTARVPWDAQALAAEVEALALLAAQQGGSLMATTSRRTPAEVVARLRTLPIPLWTGAADEGPNPYAGLLGWADAIACTADSSNLLSEACATRVPVLPLFAERAQGRAAQLLAALEARGRLSALPALLPGRAMPPLRETERVAAELAQRLGWPAR</sequence>
<dbReference type="Proteomes" id="UP000051802">
    <property type="component" value="Unassembled WGS sequence"/>
</dbReference>
<dbReference type="InterPro" id="IPR009367">
    <property type="entry name" value="Elm1-like"/>
</dbReference>
<evidence type="ECO:0000313" key="2">
    <source>
        <dbReference type="Proteomes" id="UP000051802"/>
    </source>
</evidence>
<evidence type="ECO:0000313" key="1">
    <source>
        <dbReference type="EMBL" id="KRG44189.1"/>
    </source>
</evidence>
<comment type="caution">
    <text evidence="1">The sequence shown here is derived from an EMBL/GenBank/DDBJ whole genome shotgun (WGS) entry which is preliminary data.</text>
</comment>
<dbReference type="OrthoDB" id="272235at2"/>
<keyword evidence="2" id="KW-1185">Reference proteome</keyword>
<proteinExistence type="predicted"/>
<dbReference type="RefSeq" id="WP_057646186.1">
    <property type="nucleotide sequence ID" value="NZ_LLXU01000069.1"/>
</dbReference>
<name>A0A0R0AGT9_9GAMM</name>
<dbReference type="PANTHER" id="PTHR33986">
    <property type="entry name" value="OS02G0535700 PROTEIN"/>
    <property type="match status" value="1"/>
</dbReference>